<organism evidence="1 2">
    <name type="scientific">Lunasporangiospora selenospora</name>
    <dbReference type="NCBI Taxonomy" id="979761"/>
    <lineage>
        <taxon>Eukaryota</taxon>
        <taxon>Fungi</taxon>
        <taxon>Fungi incertae sedis</taxon>
        <taxon>Mucoromycota</taxon>
        <taxon>Mortierellomycotina</taxon>
        <taxon>Mortierellomycetes</taxon>
        <taxon>Mortierellales</taxon>
        <taxon>Mortierellaceae</taxon>
        <taxon>Lunasporangiospora</taxon>
    </lineage>
</organism>
<accession>A0A9P6FVH7</accession>
<gene>
    <name evidence="1" type="ORF">BGW38_000844</name>
</gene>
<evidence type="ECO:0000313" key="2">
    <source>
        <dbReference type="Proteomes" id="UP000780801"/>
    </source>
</evidence>
<dbReference type="EMBL" id="JAABOA010001249">
    <property type="protein sequence ID" value="KAF9581956.1"/>
    <property type="molecule type" value="Genomic_DNA"/>
</dbReference>
<proteinExistence type="predicted"/>
<keyword evidence="2" id="KW-1185">Reference proteome</keyword>
<reference evidence="1" key="1">
    <citation type="journal article" date="2020" name="Fungal Divers.">
        <title>Resolving the Mortierellaceae phylogeny through synthesis of multi-gene phylogenetics and phylogenomics.</title>
        <authorList>
            <person name="Vandepol N."/>
            <person name="Liber J."/>
            <person name="Desiro A."/>
            <person name="Na H."/>
            <person name="Kennedy M."/>
            <person name="Barry K."/>
            <person name="Grigoriev I.V."/>
            <person name="Miller A.N."/>
            <person name="O'Donnell K."/>
            <person name="Stajich J.E."/>
            <person name="Bonito G."/>
        </authorList>
    </citation>
    <scope>NUCLEOTIDE SEQUENCE</scope>
    <source>
        <strain evidence="1">KOD1015</strain>
    </source>
</reference>
<dbReference type="GO" id="GO:0031146">
    <property type="term" value="P:SCF-dependent proteasomal ubiquitin-dependent protein catabolic process"/>
    <property type="evidence" value="ECO:0007669"/>
    <property type="project" value="TreeGrafter"/>
</dbReference>
<dbReference type="OrthoDB" id="2384135at2759"/>
<dbReference type="Gene3D" id="3.80.10.10">
    <property type="entry name" value="Ribonuclease Inhibitor"/>
    <property type="match status" value="1"/>
</dbReference>
<evidence type="ECO:0000313" key="1">
    <source>
        <dbReference type="EMBL" id="KAF9581956.1"/>
    </source>
</evidence>
<dbReference type="AlphaFoldDB" id="A0A9P6FVH7"/>
<name>A0A9P6FVH7_9FUNG</name>
<protein>
    <submittedName>
        <fullName evidence="1">Uncharacterized protein</fullName>
    </submittedName>
</protein>
<dbReference type="GO" id="GO:0019005">
    <property type="term" value="C:SCF ubiquitin ligase complex"/>
    <property type="evidence" value="ECO:0007669"/>
    <property type="project" value="TreeGrafter"/>
</dbReference>
<sequence>MEPHPLDIIAAFPWLESIAVTLNIQHSSTNSLFPEEPYSQLWRNLKQLHITGTGALFEGIYSSIANLQESIKSCTLLNLERLTVEMLPSWSDSTLLHMICNSPRLSHLYLAYCAFSGRTLLTAAKSFALQNIVELKIIHCPNITAEDCNVLLESCPRIQCLRLGDLIFDMTTFPVTATTTTTTKTTTTTTTEVLTTTTTTTTTTTEMTLDRRGIGSITRICPTLVSLHLEDCIMPATGLRQLLDICSQLRHLSIDPVPPGAEELVTGSVWGCLQLRELSLGAFSWTLEEKKNEKKKAEVRKGVWDQVSRLRKLVSLKMTDAGGPHSPGSHNSANGLATSLVIAGGGGGGGTAGAGHATEEGLYKLQKLPGLQRLTLNRRGSWTYADIFFIGETFSMLEVFGYSQQEMSTPLWSWMRQHRPDVQMRPIQQSIFS</sequence>
<dbReference type="SUPFAM" id="SSF52047">
    <property type="entry name" value="RNI-like"/>
    <property type="match status" value="1"/>
</dbReference>
<dbReference type="PANTHER" id="PTHR13318">
    <property type="entry name" value="PARTNER OF PAIRED, ISOFORM B-RELATED"/>
    <property type="match status" value="1"/>
</dbReference>
<comment type="caution">
    <text evidence="1">The sequence shown here is derived from an EMBL/GenBank/DDBJ whole genome shotgun (WGS) entry which is preliminary data.</text>
</comment>
<dbReference type="Proteomes" id="UP000780801">
    <property type="component" value="Unassembled WGS sequence"/>
</dbReference>
<dbReference type="InterPro" id="IPR032675">
    <property type="entry name" value="LRR_dom_sf"/>
</dbReference>